<dbReference type="InterPro" id="IPR036322">
    <property type="entry name" value="WD40_repeat_dom_sf"/>
</dbReference>
<keyword evidence="5" id="KW-1185">Reference proteome</keyword>
<dbReference type="InterPro" id="IPR044230">
    <property type="entry name" value="GTF3C4"/>
</dbReference>
<organism evidence="4 5">
    <name type="scientific">Marasmius tenuissimus</name>
    <dbReference type="NCBI Taxonomy" id="585030"/>
    <lineage>
        <taxon>Eukaryota</taxon>
        <taxon>Fungi</taxon>
        <taxon>Dikarya</taxon>
        <taxon>Basidiomycota</taxon>
        <taxon>Agaricomycotina</taxon>
        <taxon>Agaricomycetes</taxon>
        <taxon>Agaricomycetidae</taxon>
        <taxon>Agaricales</taxon>
        <taxon>Marasmiineae</taxon>
        <taxon>Marasmiaceae</taxon>
        <taxon>Marasmius</taxon>
    </lineage>
</organism>
<accession>A0ABR2ZPA6</accession>
<sequence>MKLSPAFYSCINIQTILNSPSSKCFQWTPDGQGCFVTKSAVYIITPEPGINHDLYAVLPSVLQGVTLSNEPKQNENGTNSIAQLTLNWFRTMVQYDLKAHDVCRWPDFSQEFSAVSLGSIDPSIWSVTFSPSDVAPNAGCIMAILTANMDLSLWRATKNALKGEWIKILNIPPILLETFDSSLTSLHQTLSSQVVSIEWTQQADFGVQPTPRIDGSLLICGSRAGMLIFLRFNSTDSTVDVIDTLHVSKEWITHVSATAWTVVEPGICRATVAYTTSLGNIGVVDVTQTLSHPNEGQPPSILCALEHPENGTVAQNAVGVTALKWFEVPNRGPILAYTTPGLLRLWSSPLATEPPWSGTLTFVLKTPQVHVASSSMHPAVGLEYLPLDDTLLICLLGGSFHVVKLLSTAPTLDEGSGEEMTRSARRVFERVEYLNQVRTGPIGEEKREKDRDDKEKKDVRMTKADANTTCAMSSYDGAGVMVWIHEPTRPADFSYKHDAKHNSMLVVARLRDGFTDDELLELLATKISTCKTASGFAPLHILRPVLFHMRSRSLLDRLHAEFIRIFGLQEYDSTIMSDNIDLTALKSQEISSQSLDARRNFRKSLTMHLFGWDLLMSLRMRLSLADYGWKLTEDSQKRVEYGDVAGILLTAICHRNLRTMLKHLAAVTSAFTIDDVPFVLRMVVQSLLPGAPPELSAEGENLSTVVHAMFDDQATGGLNELCPACHVQVPLENIVNAKCSNGHVWCESIFFRIAIRYETSANPRISVAARCSVTTFILSTPDVRTCIGCTRKAFLPLCMHKTSVKMELKGWFVEELLEAVQRCLFCGNAFVSVL</sequence>
<evidence type="ECO:0000259" key="3">
    <source>
        <dbReference type="Pfam" id="PF12660"/>
    </source>
</evidence>
<name>A0ABR2ZPA6_9AGAR</name>
<dbReference type="PANTHER" id="PTHR15496:SF2">
    <property type="entry name" value="GENERAL TRANSCRIPTION FACTOR 3C POLYPEPTIDE 4"/>
    <property type="match status" value="1"/>
</dbReference>
<feature type="region of interest" description="Disordered" evidence="1">
    <location>
        <begin position="439"/>
        <end position="458"/>
    </location>
</feature>
<proteinExistence type="predicted"/>
<dbReference type="EMBL" id="JBBXMP010000093">
    <property type="protein sequence ID" value="KAL0062911.1"/>
    <property type="molecule type" value="Genomic_DNA"/>
</dbReference>
<feature type="domain" description="Transcription factor IIIC putative zinc-finger" evidence="3">
    <location>
        <begin position="715"/>
        <end position="830"/>
    </location>
</feature>
<dbReference type="InterPro" id="IPR024764">
    <property type="entry name" value="TFIIIC_Znf"/>
</dbReference>
<dbReference type="Pfam" id="PF12660">
    <property type="entry name" value="zf-TFIIIC"/>
    <property type="match status" value="1"/>
</dbReference>
<dbReference type="PANTHER" id="PTHR15496">
    <property type="entry name" value="GENERAL TRANSCRIPTION FACTOR 3C POLYPEPTIDE 4 FAMILY"/>
    <property type="match status" value="1"/>
</dbReference>
<dbReference type="Proteomes" id="UP001437256">
    <property type="component" value="Unassembled WGS sequence"/>
</dbReference>
<evidence type="ECO:0000256" key="1">
    <source>
        <dbReference type="SAM" id="MobiDB-lite"/>
    </source>
</evidence>
<feature type="compositionally biased region" description="Basic and acidic residues" evidence="1">
    <location>
        <begin position="443"/>
        <end position="458"/>
    </location>
</feature>
<evidence type="ECO:0000313" key="5">
    <source>
        <dbReference type="Proteomes" id="UP001437256"/>
    </source>
</evidence>
<evidence type="ECO:0008006" key="6">
    <source>
        <dbReference type="Google" id="ProtNLM"/>
    </source>
</evidence>
<reference evidence="4 5" key="1">
    <citation type="submission" date="2024-05" db="EMBL/GenBank/DDBJ databases">
        <title>A draft genome resource for the thread blight pathogen Marasmius tenuissimus strain MS-2.</title>
        <authorList>
            <person name="Yulfo-Soto G.E."/>
            <person name="Baruah I.K."/>
            <person name="Amoako-Attah I."/>
            <person name="Bukari Y."/>
            <person name="Meinhardt L.W."/>
            <person name="Bailey B.A."/>
            <person name="Cohen S.P."/>
        </authorList>
    </citation>
    <scope>NUCLEOTIDE SEQUENCE [LARGE SCALE GENOMIC DNA]</scope>
    <source>
        <strain evidence="4 5">MS-2</strain>
    </source>
</reference>
<dbReference type="Pfam" id="PF12657">
    <property type="entry name" value="TFIIIC_delta"/>
    <property type="match status" value="1"/>
</dbReference>
<evidence type="ECO:0000313" key="4">
    <source>
        <dbReference type="EMBL" id="KAL0062911.1"/>
    </source>
</evidence>
<feature type="domain" description="Transcription factor IIIC 90kDa subunit N-terminal" evidence="2">
    <location>
        <begin position="27"/>
        <end position="281"/>
    </location>
</feature>
<evidence type="ECO:0000259" key="2">
    <source>
        <dbReference type="Pfam" id="PF12657"/>
    </source>
</evidence>
<protein>
    <recommendedName>
        <fullName evidence="6">Transcription factor IIIC 90kDa subunit N-terminal domain-containing protein</fullName>
    </recommendedName>
</protein>
<gene>
    <name evidence="4" type="ORF">AAF712_010232</name>
</gene>
<dbReference type="InterPro" id="IPR024761">
    <property type="entry name" value="TFIIIC_delta_N"/>
</dbReference>
<comment type="caution">
    <text evidence="4">The sequence shown here is derived from an EMBL/GenBank/DDBJ whole genome shotgun (WGS) entry which is preliminary data.</text>
</comment>
<dbReference type="SUPFAM" id="SSF50978">
    <property type="entry name" value="WD40 repeat-like"/>
    <property type="match status" value="1"/>
</dbReference>